<dbReference type="KEGG" id="temp:RBB75_10235"/>
<reference evidence="2" key="1">
    <citation type="submission" date="2023-08" db="EMBL/GenBank/DDBJ databases">
        <authorList>
            <person name="Messyasz A."/>
            <person name="Mannisto M.K."/>
            <person name="Kerkhof L.J."/>
            <person name="Haggblom M."/>
        </authorList>
    </citation>
    <scope>NUCLEOTIDE SEQUENCE</scope>
    <source>
        <strain evidence="2">M8UP23</strain>
    </source>
</reference>
<evidence type="ECO:0000313" key="2">
    <source>
        <dbReference type="EMBL" id="XCB24837.1"/>
    </source>
</evidence>
<protein>
    <recommendedName>
        <fullName evidence="3">Peptidase</fullName>
    </recommendedName>
</protein>
<dbReference type="EMBL" id="CP132932">
    <property type="protein sequence ID" value="XCB24837.1"/>
    <property type="molecule type" value="Genomic_DNA"/>
</dbReference>
<evidence type="ECO:0000256" key="1">
    <source>
        <dbReference type="SAM" id="SignalP"/>
    </source>
</evidence>
<gene>
    <name evidence="2" type="ORF">RBB75_10235</name>
</gene>
<dbReference type="RefSeq" id="WP_353068038.1">
    <property type="nucleotide sequence ID" value="NZ_CP132932.1"/>
</dbReference>
<evidence type="ECO:0008006" key="3">
    <source>
        <dbReference type="Google" id="ProtNLM"/>
    </source>
</evidence>
<name>A0AAU7Z7V9_9BACT</name>
<feature type="chain" id="PRO_5044009104" description="Peptidase" evidence="1">
    <location>
        <begin position="18"/>
        <end position="184"/>
    </location>
</feature>
<accession>A0AAU7Z7V9</accession>
<proteinExistence type="predicted"/>
<keyword evidence="1" id="KW-0732">Signal</keyword>
<reference evidence="2" key="2">
    <citation type="journal article" date="2024" name="Environ. Microbiol.">
        <title>Genome analysis and description of Tunturibacter gen. nov. expands the diversity of Terriglobia in tundra soils.</title>
        <authorList>
            <person name="Messyasz A."/>
            <person name="Mannisto M.K."/>
            <person name="Kerkhof L.J."/>
            <person name="Haggblom M.M."/>
        </authorList>
    </citation>
    <scope>NUCLEOTIDE SEQUENCE</scope>
    <source>
        <strain evidence="2">M8UP23</strain>
    </source>
</reference>
<dbReference type="AlphaFoldDB" id="A0AAU7Z7V9"/>
<sequence length="184" mass="20353">MKIFTAVIFLWVSSISAQTTSIRIQPVDLPKRPASLSRAISFSCTLDYDPSQCLTSASLLAKVLERYPTEKMGQWTFVLAGSAHWRKTIKQLGGDPESPAFSELSARVTVLEEELFETVDSRQSMVARRFGLPPGSILDYAVTHEMGHAICGELQEKLAEKYGSDLRRGTAPICAIYGKRINTP</sequence>
<feature type="signal peptide" evidence="1">
    <location>
        <begin position="1"/>
        <end position="17"/>
    </location>
</feature>
<organism evidence="2">
    <name type="scientific">Tunturiibacter empetritectus</name>
    <dbReference type="NCBI Taxonomy" id="3069691"/>
    <lineage>
        <taxon>Bacteria</taxon>
        <taxon>Pseudomonadati</taxon>
        <taxon>Acidobacteriota</taxon>
        <taxon>Terriglobia</taxon>
        <taxon>Terriglobales</taxon>
        <taxon>Acidobacteriaceae</taxon>
        <taxon>Tunturiibacter</taxon>
    </lineage>
</organism>